<evidence type="ECO:0000256" key="6">
    <source>
        <dbReference type="ARBA" id="ARBA00023049"/>
    </source>
</evidence>
<reference evidence="9 10" key="1">
    <citation type="submission" date="2017-08" db="EMBL/GenBank/DDBJ databases">
        <title>Aliifodinibius alkalisoli sp. nov., isolated from saline alkaline soil.</title>
        <authorList>
            <person name="Liu D."/>
            <person name="Zhang G."/>
        </authorList>
    </citation>
    <scope>NUCLEOTIDE SEQUENCE [LARGE SCALE GENOMIC DNA]</scope>
    <source>
        <strain evidence="9 10">WN023</strain>
    </source>
</reference>
<dbReference type="PANTHER" id="PTHR22726:SF1">
    <property type="entry name" value="METALLOENDOPEPTIDASE OMA1, MITOCHONDRIAL"/>
    <property type="match status" value="1"/>
</dbReference>
<name>A0A2A2GFL2_9BACT</name>
<gene>
    <name evidence="9" type="ORF">CK503_01310</name>
</gene>
<evidence type="ECO:0000256" key="7">
    <source>
        <dbReference type="SAM" id="SignalP"/>
    </source>
</evidence>
<dbReference type="PANTHER" id="PTHR22726">
    <property type="entry name" value="METALLOENDOPEPTIDASE OMA1"/>
    <property type="match status" value="1"/>
</dbReference>
<accession>A0A2A2GFL2</accession>
<protein>
    <submittedName>
        <fullName evidence="9">Peptidase M48</fullName>
    </submittedName>
</protein>
<evidence type="ECO:0000313" key="9">
    <source>
        <dbReference type="EMBL" id="PAU95727.1"/>
    </source>
</evidence>
<evidence type="ECO:0000256" key="2">
    <source>
        <dbReference type="ARBA" id="ARBA00022670"/>
    </source>
</evidence>
<dbReference type="GO" id="GO:0046872">
    <property type="term" value="F:metal ion binding"/>
    <property type="evidence" value="ECO:0007669"/>
    <property type="project" value="UniProtKB-KW"/>
</dbReference>
<keyword evidence="4" id="KW-0378">Hydrolase</keyword>
<keyword evidence="5" id="KW-0862">Zinc</keyword>
<keyword evidence="6" id="KW-0482">Metalloprotease</keyword>
<dbReference type="RefSeq" id="WP_095604972.1">
    <property type="nucleotide sequence ID" value="NZ_NSKE01000001.1"/>
</dbReference>
<keyword evidence="7" id="KW-0732">Signal</keyword>
<dbReference type="GO" id="GO:0051603">
    <property type="term" value="P:proteolysis involved in protein catabolic process"/>
    <property type="evidence" value="ECO:0007669"/>
    <property type="project" value="TreeGrafter"/>
</dbReference>
<sequence>MSSLRVFVTAILLAFFVSACTVQKSPITGSKRAYGYSWQQEVKIGKEADQQIQQQYGVYDDEEVQQYVDRIGQEVLEVSHMRREDTDPKYRETEFHFRVLNSPVVNAFALPGGYIYVTRGLLAHLKNEAQLAMVLGHEIAHVAARHASQRAFEQQLGQIALIGGAVAGEELLGIPGQSVLQLGSQAAQFLFLSYGRDDERESDQLGVEYAAMKSYEAEDGAGFFSALERISEQSGQSIPSWQSSHPDPSERATRIPELADQWREKGYEQNIENTDEYMSTIDGIIYGENPREGFSEDGNFYHPDLKFQFDYPDNWEIVNQPTLVAAVNEDQDAISLMEIDSETDSPESSVMNYVSQEGFSVQSQNTTQQNGLNSYQALAIATTEDGTEYRFLVYAVDYDGNIYRFTNYSLAEKFDSYRTNFEQTSYSFSELNDQDKLNREPVRLQAQKVDRSQSLSRFTDNLPMDITAEDVAILNQIDVDATIEQGNWIKIPRQ</sequence>
<evidence type="ECO:0000256" key="1">
    <source>
        <dbReference type="ARBA" id="ARBA00001947"/>
    </source>
</evidence>
<keyword evidence="3" id="KW-0479">Metal-binding</keyword>
<dbReference type="Gene3D" id="3.30.2010.10">
    <property type="entry name" value="Metalloproteases ('zincins'), catalytic domain"/>
    <property type="match status" value="1"/>
</dbReference>
<feature type="signal peptide" evidence="7">
    <location>
        <begin position="1"/>
        <end position="19"/>
    </location>
</feature>
<keyword evidence="2" id="KW-0645">Protease</keyword>
<dbReference type="Pfam" id="PF01435">
    <property type="entry name" value="Peptidase_M48"/>
    <property type="match status" value="1"/>
</dbReference>
<organism evidence="9 10">
    <name type="scientific">Fodinibius salipaludis</name>
    <dbReference type="NCBI Taxonomy" id="2032627"/>
    <lineage>
        <taxon>Bacteria</taxon>
        <taxon>Pseudomonadati</taxon>
        <taxon>Balneolota</taxon>
        <taxon>Balneolia</taxon>
        <taxon>Balneolales</taxon>
        <taxon>Balneolaceae</taxon>
        <taxon>Fodinibius</taxon>
    </lineage>
</organism>
<comment type="cofactor">
    <cofactor evidence="1">
        <name>Zn(2+)</name>
        <dbReference type="ChEBI" id="CHEBI:29105"/>
    </cofactor>
</comment>
<dbReference type="OrthoDB" id="9810445at2"/>
<evidence type="ECO:0000313" key="10">
    <source>
        <dbReference type="Proteomes" id="UP000218831"/>
    </source>
</evidence>
<dbReference type="GO" id="GO:0004222">
    <property type="term" value="F:metalloendopeptidase activity"/>
    <property type="evidence" value="ECO:0007669"/>
    <property type="project" value="InterPro"/>
</dbReference>
<evidence type="ECO:0000256" key="3">
    <source>
        <dbReference type="ARBA" id="ARBA00022723"/>
    </source>
</evidence>
<feature type="domain" description="Peptidase M48" evidence="8">
    <location>
        <begin position="65"/>
        <end position="257"/>
    </location>
</feature>
<dbReference type="AlphaFoldDB" id="A0A2A2GFL2"/>
<dbReference type="InterPro" id="IPR051156">
    <property type="entry name" value="Mito/Outer_Membr_Metalloprot"/>
</dbReference>
<feature type="chain" id="PRO_5012855765" evidence="7">
    <location>
        <begin position="20"/>
        <end position="494"/>
    </location>
</feature>
<dbReference type="CDD" id="cd07333">
    <property type="entry name" value="M48C_bepA_like"/>
    <property type="match status" value="1"/>
</dbReference>
<evidence type="ECO:0000256" key="4">
    <source>
        <dbReference type="ARBA" id="ARBA00022801"/>
    </source>
</evidence>
<evidence type="ECO:0000256" key="5">
    <source>
        <dbReference type="ARBA" id="ARBA00022833"/>
    </source>
</evidence>
<dbReference type="EMBL" id="NSKE01000001">
    <property type="protein sequence ID" value="PAU95727.1"/>
    <property type="molecule type" value="Genomic_DNA"/>
</dbReference>
<proteinExistence type="predicted"/>
<dbReference type="InterPro" id="IPR001915">
    <property type="entry name" value="Peptidase_M48"/>
</dbReference>
<keyword evidence="10" id="KW-1185">Reference proteome</keyword>
<evidence type="ECO:0000259" key="8">
    <source>
        <dbReference type="Pfam" id="PF01435"/>
    </source>
</evidence>
<dbReference type="GO" id="GO:0016020">
    <property type="term" value="C:membrane"/>
    <property type="evidence" value="ECO:0007669"/>
    <property type="project" value="TreeGrafter"/>
</dbReference>
<comment type="caution">
    <text evidence="9">The sequence shown here is derived from an EMBL/GenBank/DDBJ whole genome shotgun (WGS) entry which is preliminary data.</text>
</comment>
<dbReference type="Proteomes" id="UP000218831">
    <property type="component" value="Unassembled WGS sequence"/>
</dbReference>
<dbReference type="PROSITE" id="PS51257">
    <property type="entry name" value="PROKAR_LIPOPROTEIN"/>
    <property type="match status" value="1"/>
</dbReference>